<dbReference type="RefSeq" id="WP_117708944.1">
    <property type="nucleotide sequence ID" value="NZ_QRHL01000005.1"/>
</dbReference>
<dbReference type="InterPro" id="IPR006699">
    <property type="entry name" value="GlpP"/>
</dbReference>
<dbReference type="Gene3D" id="3.20.20.70">
    <property type="entry name" value="Aldolase class I"/>
    <property type="match status" value="1"/>
</dbReference>
<organism evidence="1 2">
    <name type="scientific">Fusobacterium mortiferum</name>
    <dbReference type="NCBI Taxonomy" id="850"/>
    <lineage>
        <taxon>Bacteria</taxon>
        <taxon>Fusobacteriati</taxon>
        <taxon>Fusobacteriota</taxon>
        <taxon>Fusobacteriia</taxon>
        <taxon>Fusobacteriales</taxon>
        <taxon>Fusobacteriaceae</taxon>
        <taxon>Fusobacterium</taxon>
    </lineage>
</organism>
<protein>
    <submittedName>
        <fullName evidence="1">Glycerol-3-phosphate responsive antiterminator</fullName>
    </submittedName>
</protein>
<reference evidence="1 2" key="1">
    <citation type="submission" date="2018-08" db="EMBL/GenBank/DDBJ databases">
        <title>A genome reference for cultivated species of the human gut microbiota.</title>
        <authorList>
            <person name="Zou Y."/>
            <person name="Xue W."/>
            <person name="Luo G."/>
        </authorList>
    </citation>
    <scope>NUCLEOTIDE SEQUENCE [LARGE SCALE GENOMIC DNA]</scope>
    <source>
        <strain evidence="1 2">AM25-1</strain>
    </source>
</reference>
<comment type="caution">
    <text evidence="1">The sequence shown here is derived from an EMBL/GenBank/DDBJ whole genome shotgun (WGS) entry which is preliminary data.</text>
</comment>
<name>A0A414PXD4_FUSMR</name>
<dbReference type="PANTHER" id="PTHR35787:SF1">
    <property type="entry name" value="GLYCEROL UPTAKE OPERON ANTITERMINATOR REGULATORY PROTEIN"/>
    <property type="match status" value="1"/>
</dbReference>
<dbReference type="Pfam" id="PF04309">
    <property type="entry name" value="G3P_antiterm"/>
    <property type="match status" value="1"/>
</dbReference>
<dbReference type="GO" id="GO:0006355">
    <property type="term" value="P:regulation of DNA-templated transcription"/>
    <property type="evidence" value="ECO:0007669"/>
    <property type="project" value="InterPro"/>
</dbReference>
<dbReference type="AlphaFoldDB" id="A0A414PXD4"/>
<evidence type="ECO:0000313" key="1">
    <source>
        <dbReference type="EMBL" id="RHF73238.1"/>
    </source>
</evidence>
<evidence type="ECO:0000313" key="2">
    <source>
        <dbReference type="Proteomes" id="UP000284676"/>
    </source>
</evidence>
<accession>A0A414PXD4</accession>
<dbReference type="PANTHER" id="PTHR35787">
    <property type="entry name" value="GLYCEROL UPTAKE OPERON ANTITERMINATOR REGULATORY PROTEIN"/>
    <property type="match status" value="1"/>
</dbReference>
<dbReference type="InterPro" id="IPR013785">
    <property type="entry name" value="Aldolase_TIM"/>
</dbReference>
<dbReference type="PIRSF" id="PIRSF016897">
    <property type="entry name" value="GlpP"/>
    <property type="match status" value="1"/>
</dbReference>
<gene>
    <name evidence="1" type="ORF">DW663_05150</name>
</gene>
<dbReference type="Proteomes" id="UP000284676">
    <property type="component" value="Unassembled WGS sequence"/>
</dbReference>
<dbReference type="SUPFAM" id="SSF110391">
    <property type="entry name" value="GlpP-like"/>
    <property type="match status" value="1"/>
</dbReference>
<dbReference type="EMBL" id="QRHL01000005">
    <property type="protein sequence ID" value="RHF73238.1"/>
    <property type="molecule type" value="Genomic_DNA"/>
</dbReference>
<proteinExistence type="predicted"/>
<dbReference type="GO" id="GO:0006071">
    <property type="term" value="P:glycerol metabolic process"/>
    <property type="evidence" value="ECO:0007669"/>
    <property type="project" value="InterPro"/>
</dbReference>
<sequence length="187" mass="20761">MYNIKEILERNPIIPALKNDTYLEDAIKSSSEIVFVIMANILKLKEIVNRLKMAGKIVYVHVDMVDGLSSSNNGAEYLIKEIKPDGIITTKHNIVSFANKNGIKVIQRFFVLDSFSLNNTIINIKENKPTAIEILPGLMPKIIKKINKAVKVPIITGGLIEDKEDIINALGSGAMGISTTKKELWDV</sequence>